<evidence type="ECO:0000256" key="3">
    <source>
        <dbReference type="ARBA" id="ARBA00022448"/>
    </source>
</evidence>
<dbReference type="EMBL" id="CP045845">
    <property type="protein sequence ID" value="QGH29828.1"/>
    <property type="molecule type" value="Genomic_DNA"/>
</dbReference>
<dbReference type="SUPFAM" id="SSF141729">
    <property type="entry name" value="FimD N-terminal domain-like"/>
    <property type="match status" value="1"/>
</dbReference>
<dbReference type="InterPro" id="IPR018030">
    <property type="entry name" value="Fimbrial_membr_usher_CS"/>
</dbReference>
<evidence type="ECO:0000259" key="12">
    <source>
        <dbReference type="Pfam" id="PF13954"/>
    </source>
</evidence>
<dbReference type="Pfam" id="PF13954">
    <property type="entry name" value="PapC_N"/>
    <property type="match status" value="1"/>
</dbReference>
<keyword evidence="3 9" id="KW-0813">Transport</keyword>
<evidence type="ECO:0000256" key="2">
    <source>
        <dbReference type="ARBA" id="ARBA00008064"/>
    </source>
</evidence>
<keyword evidence="7 9" id="KW-0472">Membrane</keyword>
<dbReference type="InterPro" id="IPR037224">
    <property type="entry name" value="PapC_N_sf"/>
</dbReference>
<comment type="similarity">
    <text evidence="2 9">Belongs to the fimbrial export usher family.</text>
</comment>
<comment type="subcellular location">
    <subcellularLocation>
        <location evidence="1 9">Cell outer membrane</location>
        <topology evidence="1 9">Multi-pass membrane protein</topology>
    </subcellularLocation>
</comment>
<evidence type="ECO:0000256" key="4">
    <source>
        <dbReference type="ARBA" id="ARBA00022452"/>
    </source>
</evidence>
<protein>
    <submittedName>
        <fullName evidence="13">Fimbria/pilus outer membrane usher protein</fullName>
    </submittedName>
</protein>
<feature type="signal peptide" evidence="10">
    <location>
        <begin position="1"/>
        <end position="23"/>
    </location>
</feature>
<proteinExistence type="inferred from homology"/>
<dbReference type="PANTHER" id="PTHR30451">
    <property type="entry name" value="OUTER MEMBRANE USHER PROTEIN"/>
    <property type="match status" value="1"/>
</dbReference>
<evidence type="ECO:0000256" key="6">
    <source>
        <dbReference type="ARBA" id="ARBA00022729"/>
    </source>
</evidence>
<gene>
    <name evidence="13" type="ORF">GHC21_09215</name>
</gene>
<reference evidence="13 14" key="1">
    <citation type="submission" date="2019-10" db="EMBL/GenBank/DDBJ databases">
        <title>Complete genome sequencing of drug resistant plasmids in Kluyvera intermedia.</title>
        <authorList>
            <person name="Ke C."/>
            <person name="Jian S."/>
        </authorList>
    </citation>
    <scope>NUCLEOTIDE SEQUENCE [LARGE SCALE GENOMIC DNA]</scope>
    <source>
        <strain evidence="13 14">N2-1</strain>
    </source>
</reference>
<accession>A0ABX6DMN3</accession>
<dbReference type="Gene3D" id="2.60.40.2070">
    <property type="match status" value="1"/>
</dbReference>
<dbReference type="Gene3D" id="2.60.40.3110">
    <property type="match status" value="1"/>
</dbReference>
<dbReference type="PANTHER" id="PTHR30451:SF20">
    <property type="entry name" value="FIMBRIAE USHER"/>
    <property type="match status" value="1"/>
</dbReference>
<evidence type="ECO:0000256" key="8">
    <source>
        <dbReference type="ARBA" id="ARBA00023237"/>
    </source>
</evidence>
<dbReference type="Pfam" id="PF13953">
    <property type="entry name" value="PapC_C"/>
    <property type="match status" value="1"/>
</dbReference>
<dbReference type="InterPro" id="IPR042186">
    <property type="entry name" value="FimD_plug_dom"/>
</dbReference>
<dbReference type="InterPro" id="IPR043142">
    <property type="entry name" value="PapC-like_C_sf"/>
</dbReference>
<dbReference type="Pfam" id="PF00577">
    <property type="entry name" value="Usher"/>
    <property type="match status" value="1"/>
</dbReference>
<keyword evidence="4" id="KW-1134">Transmembrane beta strand</keyword>
<keyword evidence="6 10" id="KW-0732">Signal</keyword>
<keyword evidence="8 9" id="KW-0998">Cell outer membrane</keyword>
<dbReference type="InterPro" id="IPR025885">
    <property type="entry name" value="PapC_N"/>
</dbReference>
<evidence type="ECO:0000256" key="10">
    <source>
        <dbReference type="SAM" id="SignalP"/>
    </source>
</evidence>
<evidence type="ECO:0000313" key="14">
    <source>
        <dbReference type="Proteomes" id="UP000344450"/>
    </source>
</evidence>
<name>A0ABX6DMN3_KLUIN</name>
<evidence type="ECO:0000256" key="7">
    <source>
        <dbReference type="ARBA" id="ARBA00023136"/>
    </source>
</evidence>
<dbReference type="InterPro" id="IPR025949">
    <property type="entry name" value="PapC-like_C"/>
</dbReference>
<dbReference type="InterPro" id="IPR000015">
    <property type="entry name" value="Fimb_usher"/>
</dbReference>
<dbReference type="PROSITE" id="PS01151">
    <property type="entry name" value="FIMBRIAL_USHER"/>
    <property type="match status" value="1"/>
</dbReference>
<keyword evidence="9" id="KW-1029">Fimbrium biogenesis</keyword>
<evidence type="ECO:0000313" key="13">
    <source>
        <dbReference type="EMBL" id="QGH29828.1"/>
    </source>
</evidence>
<evidence type="ECO:0000256" key="9">
    <source>
        <dbReference type="RuleBase" id="RU003884"/>
    </source>
</evidence>
<evidence type="ECO:0000256" key="1">
    <source>
        <dbReference type="ARBA" id="ARBA00004571"/>
    </source>
</evidence>
<dbReference type="Gene3D" id="3.10.20.410">
    <property type="match status" value="1"/>
</dbReference>
<dbReference type="Gene3D" id="2.60.40.2610">
    <property type="entry name" value="Outer membrane usher protein FimD, plug domain"/>
    <property type="match status" value="1"/>
</dbReference>
<feature type="chain" id="PRO_5047230828" evidence="10">
    <location>
        <begin position="24"/>
        <end position="846"/>
    </location>
</feature>
<feature type="domain" description="PapC-like C-terminal" evidence="11">
    <location>
        <begin position="778"/>
        <end position="830"/>
    </location>
</feature>
<keyword evidence="14" id="KW-1185">Reference proteome</keyword>
<sequence length="846" mass="91675">MKSMSKQAVLIILSYPLSFIANADTNNSDINDNDYVFDTTLLKGSGLPVDDIINYLANDKVKPGTYSMDVQLNGVFLFHDNVLFRAKGNDALPCFSTRQLSQLPLKEPIQPNAVDTCASLQDYLPKAGLTTDMRKMVVDISLPETELKTLPRGYVDPEDLTPGETMFLSNYSVNQYYSRFNSSGASDYSSSWVGLNNAINFGTWQFHQQGSWSHSNPGRTIWSTNRAYVQKAIVPIKSNLIVGDSYSTTNLFSGIAFRGIALSSDDRMLPQSQQGYAPIIRGVAKSNAKVTVSQGQAIIYESTVPPGAFEINDLYPVSYSGDLAVVIKEADGTSNSFTVPYAAGPESVRQGMFKYSTILGQSRYVGDDDTFAELTAQYGISNNITANMASRFAQGYLSGVIGTVYSSSFGAFGLDSTFSQASLPDGDQTGWMFHASYSKRIVPTNTTIAIAGYRYSTSGYRDLSDVLGIRKAWKEDNEQNWVSTTLNQSSRFEVSVTQDLELLGSIWLSGSSQEYRDGRNSDRQYQFGYSKQFSNGVTVNASVARTRYSEASSNAINGGIGYDNYINNYYTANQQTLSSVSISIPFGASRQHTLSSTYTQQNGLGSSLQSTLSGVTETEQPMSYGLTYSRDYTHSNAVGGTLQTSTSIGSLQGTLSHAKSYSQGSAGLQGAIVVHKDGITAGPYLGETFALIEAKGASGAKISGSQNTTVDRFGFALSPSVAPYQYNNIALDSANINSNAEIVSGSQRVAPLAGAMVRVKFSVLHGYPMLINIGYVEDLPIGATVYNKQNNPVGTVGQNNQAWVRNDKLSDNLIVKWGGNNSCTLHYAISEPEENAAIIKTRGECK</sequence>
<evidence type="ECO:0000256" key="5">
    <source>
        <dbReference type="ARBA" id="ARBA00022692"/>
    </source>
</evidence>
<dbReference type="Proteomes" id="UP000344450">
    <property type="component" value="Chromosome"/>
</dbReference>
<organism evidence="13 14">
    <name type="scientific">Kluyvera intermedia</name>
    <name type="common">Enterobacter intermedius</name>
    <dbReference type="NCBI Taxonomy" id="61648"/>
    <lineage>
        <taxon>Bacteria</taxon>
        <taxon>Pseudomonadati</taxon>
        <taxon>Pseudomonadota</taxon>
        <taxon>Gammaproteobacteria</taxon>
        <taxon>Enterobacterales</taxon>
        <taxon>Enterobacteriaceae</taxon>
        <taxon>Kluyvera</taxon>
    </lineage>
</organism>
<evidence type="ECO:0000259" key="11">
    <source>
        <dbReference type="Pfam" id="PF13953"/>
    </source>
</evidence>
<feature type="domain" description="PapC N-terminal" evidence="12">
    <location>
        <begin position="37"/>
        <end position="174"/>
    </location>
</feature>
<keyword evidence="5 9" id="KW-0812">Transmembrane</keyword>